<reference evidence="3" key="1">
    <citation type="submission" date="2023-03" db="EMBL/GenBank/DDBJ databases">
        <title>Massive genome expansion in bonnet fungi (Mycena s.s.) driven by repeated elements and novel gene families across ecological guilds.</title>
        <authorList>
            <consortium name="Lawrence Berkeley National Laboratory"/>
            <person name="Harder C.B."/>
            <person name="Miyauchi S."/>
            <person name="Viragh M."/>
            <person name="Kuo A."/>
            <person name="Thoen E."/>
            <person name="Andreopoulos B."/>
            <person name="Lu D."/>
            <person name="Skrede I."/>
            <person name="Drula E."/>
            <person name="Henrissat B."/>
            <person name="Morin E."/>
            <person name="Kohler A."/>
            <person name="Barry K."/>
            <person name="LaButti K."/>
            <person name="Morin E."/>
            <person name="Salamov A."/>
            <person name="Lipzen A."/>
            <person name="Mereny Z."/>
            <person name="Hegedus B."/>
            <person name="Baldrian P."/>
            <person name="Stursova M."/>
            <person name="Weitz H."/>
            <person name="Taylor A."/>
            <person name="Grigoriev I.V."/>
            <person name="Nagy L.G."/>
            <person name="Martin F."/>
            <person name="Kauserud H."/>
        </authorList>
    </citation>
    <scope>NUCLEOTIDE SEQUENCE</scope>
    <source>
        <strain evidence="3">CBHHK002</strain>
    </source>
</reference>
<sequence length="745" mass="83363">MLAQPGQATLENIVALQQHGLKADSKAFNTTKKYGEVVVAGGKWLEEYVGGNEKTGKEKKGKARQAAEEDNSESGEEDSDVEEEQDPIAPDASEFNKAQDGDSSFKFDAPEYRHAFDAIPNEHSPEMLSLYLVFKIYSQGRKIGTADTIHAAFKHMWKLSDGDKYRGKWHFNSTSGTWEGNPVDSAKVQDTMAAIKNKCGKDGGDRKHSLAMTEEFMMRMFQWSDEVCPLSKYDTKSTTREEQSLKTKHLAFKCFASTSWTIWSRYVHASRLVKLQRKHLTFGLEDSKAFNTSYFELQLTNRKGWQKRINKTQKEADLRSGKFKICAQPDLPACDAFNWMTRWVKYLEEDIYERTLQPDDYIFPAIGANEIVQTGEHISHDDVQKWITEFAAGADLPRANGMFSTHCFRRGGAQYRFMFAPVGRRWTLRQVRWWGGWAEGEHRDTLIKYLLDELNTYEDDYSGMLLPVQPDTDRSFLGEGSSTAPATAENITLLHQSLSADIRTLSGAFDKLLHVVAAAVTSPADSVSGMQSHSNGSRGASANSFHQPIPSSQFQIPPLAWTRPLIPISLASPGPSHPLPLTTTSNSQPVVLTRGRPLPAIGLIVPDVPITLPGGKKSRRQDSWSIIVKHWEEGDPAHGLTTPLRDWPQDWLRGANKPLAMKHHQRKIVALEYIDQYVFSRPSPLYPSLAVLLTVFIALTDTIGGGGDDLIVCVIQAKYIRLPARGCQLSKNVHRVGYGGLAIDF</sequence>
<evidence type="ECO:0000313" key="4">
    <source>
        <dbReference type="Proteomes" id="UP001218218"/>
    </source>
</evidence>
<dbReference type="SUPFAM" id="SSF56349">
    <property type="entry name" value="DNA breaking-rejoining enzymes"/>
    <property type="match status" value="1"/>
</dbReference>
<feature type="compositionally biased region" description="Polar residues" evidence="2">
    <location>
        <begin position="524"/>
        <end position="546"/>
    </location>
</feature>
<evidence type="ECO:0000256" key="1">
    <source>
        <dbReference type="ARBA" id="ARBA00023172"/>
    </source>
</evidence>
<dbReference type="AlphaFoldDB" id="A0AAD7A590"/>
<dbReference type="Proteomes" id="UP001218218">
    <property type="component" value="Unassembled WGS sequence"/>
</dbReference>
<dbReference type="GO" id="GO:0006310">
    <property type="term" value="P:DNA recombination"/>
    <property type="evidence" value="ECO:0007669"/>
    <property type="project" value="UniProtKB-KW"/>
</dbReference>
<dbReference type="GO" id="GO:0003677">
    <property type="term" value="F:DNA binding"/>
    <property type="evidence" value="ECO:0007669"/>
    <property type="project" value="InterPro"/>
</dbReference>
<comment type="caution">
    <text evidence="3">The sequence shown here is derived from an EMBL/GenBank/DDBJ whole genome shotgun (WGS) entry which is preliminary data.</text>
</comment>
<feature type="region of interest" description="Disordered" evidence="2">
    <location>
        <begin position="524"/>
        <end position="548"/>
    </location>
</feature>
<feature type="region of interest" description="Disordered" evidence="2">
    <location>
        <begin position="49"/>
        <end position="86"/>
    </location>
</feature>
<organism evidence="3 4">
    <name type="scientific">Mycena albidolilacea</name>
    <dbReference type="NCBI Taxonomy" id="1033008"/>
    <lineage>
        <taxon>Eukaryota</taxon>
        <taxon>Fungi</taxon>
        <taxon>Dikarya</taxon>
        <taxon>Basidiomycota</taxon>
        <taxon>Agaricomycotina</taxon>
        <taxon>Agaricomycetes</taxon>
        <taxon>Agaricomycetidae</taxon>
        <taxon>Agaricales</taxon>
        <taxon>Marasmiineae</taxon>
        <taxon>Mycenaceae</taxon>
        <taxon>Mycena</taxon>
    </lineage>
</organism>
<keyword evidence="1" id="KW-0233">DNA recombination</keyword>
<accession>A0AAD7A590</accession>
<proteinExistence type="predicted"/>
<keyword evidence="4" id="KW-1185">Reference proteome</keyword>
<evidence type="ECO:0000256" key="2">
    <source>
        <dbReference type="SAM" id="MobiDB-lite"/>
    </source>
</evidence>
<dbReference type="Gene3D" id="1.10.443.10">
    <property type="entry name" value="Intergrase catalytic core"/>
    <property type="match status" value="1"/>
</dbReference>
<dbReference type="GO" id="GO:0015074">
    <property type="term" value="P:DNA integration"/>
    <property type="evidence" value="ECO:0007669"/>
    <property type="project" value="InterPro"/>
</dbReference>
<dbReference type="InterPro" id="IPR013762">
    <property type="entry name" value="Integrase-like_cat_sf"/>
</dbReference>
<feature type="compositionally biased region" description="Acidic residues" evidence="2">
    <location>
        <begin position="68"/>
        <end position="86"/>
    </location>
</feature>
<name>A0AAD7A590_9AGAR</name>
<protein>
    <submittedName>
        <fullName evidence="3">Uncharacterized protein</fullName>
    </submittedName>
</protein>
<dbReference type="InterPro" id="IPR011010">
    <property type="entry name" value="DNA_brk_join_enz"/>
</dbReference>
<dbReference type="EMBL" id="JARIHO010000015">
    <property type="protein sequence ID" value="KAJ7349804.1"/>
    <property type="molecule type" value="Genomic_DNA"/>
</dbReference>
<gene>
    <name evidence="3" type="ORF">DFH08DRAFT_696670</name>
</gene>
<evidence type="ECO:0000313" key="3">
    <source>
        <dbReference type="EMBL" id="KAJ7349804.1"/>
    </source>
</evidence>